<dbReference type="InParanoid" id="A0A0D0E6Q9"/>
<organism evidence="2 3">
    <name type="scientific">Paxillus rubicundulus Ve08.2h10</name>
    <dbReference type="NCBI Taxonomy" id="930991"/>
    <lineage>
        <taxon>Eukaryota</taxon>
        <taxon>Fungi</taxon>
        <taxon>Dikarya</taxon>
        <taxon>Basidiomycota</taxon>
        <taxon>Agaricomycotina</taxon>
        <taxon>Agaricomycetes</taxon>
        <taxon>Agaricomycetidae</taxon>
        <taxon>Boletales</taxon>
        <taxon>Paxilineae</taxon>
        <taxon>Paxillaceae</taxon>
        <taxon>Paxillus</taxon>
    </lineage>
</organism>
<reference evidence="2 3" key="1">
    <citation type="submission" date="2014-04" db="EMBL/GenBank/DDBJ databases">
        <authorList>
            <consortium name="DOE Joint Genome Institute"/>
            <person name="Kuo A."/>
            <person name="Kohler A."/>
            <person name="Jargeat P."/>
            <person name="Nagy L.G."/>
            <person name="Floudas D."/>
            <person name="Copeland A."/>
            <person name="Barry K.W."/>
            <person name="Cichocki N."/>
            <person name="Veneault-Fourrey C."/>
            <person name="LaButti K."/>
            <person name="Lindquist E.A."/>
            <person name="Lipzen A."/>
            <person name="Lundell T."/>
            <person name="Morin E."/>
            <person name="Murat C."/>
            <person name="Sun H."/>
            <person name="Tunlid A."/>
            <person name="Henrissat B."/>
            <person name="Grigoriev I.V."/>
            <person name="Hibbett D.S."/>
            <person name="Martin F."/>
            <person name="Nordberg H.P."/>
            <person name="Cantor M.N."/>
            <person name="Hua S.X."/>
        </authorList>
    </citation>
    <scope>NUCLEOTIDE SEQUENCE [LARGE SCALE GENOMIC DNA]</scope>
    <source>
        <strain evidence="2 3">Ve08.2h10</strain>
    </source>
</reference>
<dbReference type="EMBL" id="KN824826">
    <property type="protein sequence ID" value="KIL00787.1"/>
    <property type="molecule type" value="Genomic_DNA"/>
</dbReference>
<feature type="region of interest" description="Disordered" evidence="1">
    <location>
        <begin position="1"/>
        <end position="76"/>
    </location>
</feature>
<protein>
    <submittedName>
        <fullName evidence="2">Uncharacterized protein</fullName>
    </submittedName>
</protein>
<evidence type="ECO:0000256" key="1">
    <source>
        <dbReference type="SAM" id="MobiDB-lite"/>
    </source>
</evidence>
<proteinExistence type="predicted"/>
<reference evidence="3" key="2">
    <citation type="submission" date="2015-01" db="EMBL/GenBank/DDBJ databases">
        <title>Evolutionary Origins and Diversification of the Mycorrhizal Mutualists.</title>
        <authorList>
            <consortium name="DOE Joint Genome Institute"/>
            <consortium name="Mycorrhizal Genomics Consortium"/>
            <person name="Kohler A."/>
            <person name="Kuo A."/>
            <person name="Nagy L.G."/>
            <person name="Floudas D."/>
            <person name="Copeland A."/>
            <person name="Barry K.W."/>
            <person name="Cichocki N."/>
            <person name="Veneault-Fourrey C."/>
            <person name="LaButti K."/>
            <person name="Lindquist E.A."/>
            <person name="Lipzen A."/>
            <person name="Lundell T."/>
            <person name="Morin E."/>
            <person name="Murat C."/>
            <person name="Riley R."/>
            <person name="Ohm R."/>
            <person name="Sun H."/>
            <person name="Tunlid A."/>
            <person name="Henrissat B."/>
            <person name="Grigoriev I.V."/>
            <person name="Hibbett D.S."/>
            <person name="Martin F."/>
        </authorList>
    </citation>
    <scope>NUCLEOTIDE SEQUENCE [LARGE SCALE GENOMIC DNA]</scope>
    <source>
        <strain evidence="3">Ve08.2h10</strain>
    </source>
</reference>
<feature type="compositionally biased region" description="Polar residues" evidence="1">
    <location>
        <begin position="49"/>
        <end position="63"/>
    </location>
</feature>
<feature type="non-terminal residue" evidence="2">
    <location>
        <position position="104"/>
    </location>
</feature>
<evidence type="ECO:0000313" key="3">
    <source>
        <dbReference type="Proteomes" id="UP000054538"/>
    </source>
</evidence>
<feature type="compositionally biased region" description="Low complexity" evidence="1">
    <location>
        <begin position="21"/>
        <end position="36"/>
    </location>
</feature>
<accession>A0A0D0E6Q9</accession>
<dbReference type="OrthoDB" id="10484751at2759"/>
<dbReference type="STRING" id="930991.A0A0D0E6Q9"/>
<dbReference type="AlphaFoldDB" id="A0A0D0E6Q9"/>
<name>A0A0D0E6Q9_9AGAM</name>
<gene>
    <name evidence="2" type="ORF">PAXRUDRAFT_125186</name>
</gene>
<dbReference type="Proteomes" id="UP000054538">
    <property type="component" value="Unassembled WGS sequence"/>
</dbReference>
<keyword evidence="3" id="KW-1185">Reference proteome</keyword>
<evidence type="ECO:0000313" key="2">
    <source>
        <dbReference type="EMBL" id="KIL00787.1"/>
    </source>
</evidence>
<sequence>MDDTDVSESTRCRPTPPPPTTSASVSQTPTTVSTSSFYASKNPPPLPSRPTNVGSSHTKVIQPSTPPPVYDSFEGSPFREPQLVEETPIIDDNVPALLPADNMT</sequence>
<dbReference type="HOGENOM" id="CLU_2321085_0_0_1"/>